<dbReference type="RefSeq" id="XP_060417916.1">
    <property type="nucleotide sequence ID" value="XM_060560790.1"/>
</dbReference>
<reference evidence="1" key="1">
    <citation type="submission" date="2021-06" db="EMBL/GenBank/DDBJ databases">
        <title>Comparative genomics, transcriptomics and evolutionary studies reveal genomic signatures of adaptation to plant cell wall in hemibiotrophic fungi.</title>
        <authorList>
            <consortium name="DOE Joint Genome Institute"/>
            <person name="Baroncelli R."/>
            <person name="Diaz J.F."/>
            <person name="Benocci T."/>
            <person name="Peng M."/>
            <person name="Battaglia E."/>
            <person name="Haridas S."/>
            <person name="Andreopoulos W."/>
            <person name="Labutti K."/>
            <person name="Pangilinan J."/>
            <person name="Floch G.L."/>
            <person name="Makela M.R."/>
            <person name="Henrissat B."/>
            <person name="Grigoriev I.V."/>
            <person name="Crouch J.A."/>
            <person name="De Vries R.P."/>
            <person name="Sukno S.A."/>
            <person name="Thon M.R."/>
        </authorList>
    </citation>
    <scope>NUCLEOTIDE SEQUENCE</scope>
    <source>
        <strain evidence="1">CBS 125086</strain>
    </source>
</reference>
<proteinExistence type="predicted"/>
<accession>A0AAD8Q8U3</accession>
<dbReference type="EMBL" id="JAHLJV010000009">
    <property type="protein sequence ID" value="KAK1597102.1"/>
    <property type="molecule type" value="Genomic_DNA"/>
</dbReference>
<name>A0AAD8Q8U3_9PEZI</name>
<sequence>MTYLSRLIPLRRLQGLPEDVEVDLVQNVSWNKQTFKNLVMNEEGKELIYALVTDSTGSKQSAGSLRGESSRLTILLHGAESIAEQVQTPLIRVNCNKISNKPLRLQHEADDFLEQRTAAFLRVLKNHVGIVNITTSRLRFHHETLDISQRRRTWVNLLDLSHRDLPKQNNNKAQPAAGHNKRIDLDSIKRHVHELAEEEMNGHQIRNAITAAVQIARYKDERMTYRHLGRVIKSPQRFHKSLGKARGDGADERLSCTR</sequence>
<evidence type="ECO:0000313" key="1">
    <source>
        <dbReference type="EMBL" id="KAK1597102.1"/>
    </source>
</evidence>
<comment type="caution">
    <text evidence="1">The sequence shown here is derived from an EMBL/GenBank/DDBJ whole genome shotgun (WGS) entry which is preliminary data.</text>
</comment>
<dbReference type="AlphaFoldDB" id="A0AAD8Q8U3"/>
<dbReference type="PANTHER" id="PTHR46411">
    <property type="entry name" value="FAMILY ATPASE, PUTATIVE-RELATED"/>
    <property type="match status" value="1"/>
</dbReference>
<organism evidence="1 2">
    <name type="scientific">Colletotrichum navitas</name>
    <dbReference type="NCBI Taxonomy" id="681940"/>
    <lineage>
        <taxon>Eukaryota</taxon>
        <taxon>Fungi</taxon>
        <taxon>Dikarya</taxon>
        <taxon>Ascomycota</taxon>
        <taxon>Pezizomycotina</taxon>
        <taxon>Sordariomycetes</taxon>
        <taxon>Hypocreomycetidae</taxon>
        <taxon>Glomerellales</taxon>
        <taxon>Glomerellaceae</taxon>
        <taxon>Colletotrichum</taxon>
        <taxon>Colletotrichum graminicola species complex</taxon>
    </lineage>
</organism>
<gene>
    <name evidence="1" type="ORF">LY79DRAFT_587571</name>
</gene>
<protein>
    <submittedName>
        <fullName evidence="1">Uncharacterized protein</fullName>
    </submittedName>
</protein>
<dbReference type="GeneID" id="85445030"/>
<keyword evidence="2" id="KW-1185">Reference proteome</keyword>
<dbReference type="PANTHER" id="PTHR46411:SF2">
    <property type="entry name" value="AAA+ ATPASE DOMAIN-CONTAINING PROTEIN"/>
    <property type="match status" value="1"/>
</dbReference>
<dbReference type="Proteomes" id="UP001230504">
    <property type="component" value="Unassembled WGS sequence"/>
</dbReference>
<evidence type="ECO:0000313" key="2">
    <source>
        <dbReference type="Proteomes" id="UP001230504"/>
    </source>
</evidence>